<dbReference type="InterPro" id="IPR023606">
    <property type="entry name" value="CoA-Trfase_III_dom_1_sf"/>
</dbReference>
<gene>
    <name evidence="1" type="ORF">SARC_15597</name>
</gene>
<organism evidence="1 2">
    <name type="scientific">Sphaeroforma arctica JP610</name>
    <dbReference type="NCBI Taxonomy" id="667725"/>
    <lineage>
        <taxon>Eukaryota</taxon>
        <taxon>Ichthyosporea</taxon>
        <taxon>Ichthyophonida</taxon>
        <taxon>Sphaeroforma</taxon>
    </lineage>
</organism>
<dbReference type="STRING" id="667725.A0A0L0F5H2"/>
<dbReference type="eggNOG" id="KOG3957">
    <property type="taxonomic scope" value="Eukaryota"/>
</dbReference>
<dbReference type="SUPFAM" id="SSF89796">
    <property type="entry name" value="CoA-transferase family III (CaiB/BaiF)"/>
    <property type="match status" value="1"/>
</dbReference>
<accession>A0A0L0F5H2</accession>
<feature type="non-terminal residue" evidence="1">
    <location>
        <position position="1"/>
    </location>
</feature>
<sequence length="59" mass="6695">TEGLSYLGSFFHSARTVGIWNKARGQNLLDGGAPFYDTYETKDKKYMAVGTIEPIFFKR</sequence>
<evidence type="ECO:0000313" key="1">
    <source>
        <dbReference type="EMBL" id="KNC71859.1"/>
    </source>
</evidence>
<dbReference type="Gene3D" id="3.30.1540.10">
    <property type="entry name" value="formyl-coa transferase, domain 3"/>
    <property type="match status" value="1"/>
</dbReference>
<dbReference type="Proteomes" id="UP000054560">
    <property type="component" value="Unassembled WGS sequence"/>
</dbReference>
<protein>
    <submittedName>
        <fullName evidence="1">Uncharacterized protein</fullName>
    </submittedName>
</protein>
<evidence type="ECO:0000313" key="2">
    <source>
        <dbReference type="Proteomes" id="UP000054560"/>
    </source>
</evidence>
<dbReference type="GeneID" id="25916101"/>
<proteinExistence type="predicted"/>
<dbReference type="PANTHER" id="PTHR48228">
    <property type="entry name" value="SUCCINYL-COA--D-CITRAMALATE COA-TRANSFERASE"/>
    <property type="match status" value="1"/>
</dbReference>
<dbReference type="OrthoDB" id="16747at2759"/>
<dbReference type="InterPro" id="IPR044855">
    <property type="entry name" value="CoA-Trfase_III_dom3_sf"/>
</dbReference>
<dbReference type="InterPro" id="IPR050509">
    <property type="entry name" value="CoA-transferase_III"/>
</dbReference>
<reference evidence="1 2" key="1">
    <citation type="submission" date="2011-02" db="EMBL/GenBank/DDBJ databases">
        <title>The Genome Sequence of Sphaeroforma arctica JP610.</title>
        <authorList>
            <consortium name="The Broad Institute Genome Sequencing Platform"/>
            <person name="Russ C."/>
            <person name="Cuomo C."/>
            <person name="Young S.K."/>
            <person name="Zeng Q."/>
            <person name="Gargeya S."/>
            <person name="Alvarado L."/>
            <person name="Berlin A."/>
            <person name="Chapman S.B."/>
            <person name="Chen Z."/>
            <person name="Freedman E."/>
            <person name="Gellesch M."/>
            <person name="Goldberg J."/>
            <person name="Griggs A."/>
            <person name="Gujja S."/>
            <person name="Heilman E."/>
            <person name="Heiman D."/>
            <person name="Howarth C."/>
            <person name="Mehta T."/>
            <person name="Neiman D."/>
            <person name="Pearson M."/>
            <person name="Roberts A."/>
            <person name="Saif S."/>
            <person name="Shea T."/>
            <person name="Shenoy N."/>
            <person name="Sisk P."/>
            <person name="Stolte C."/>
            <person name="Sykes S."/>
            <person name="White J."/>
            <person name="Yandava C."/>
            <person name="Burger G."/>
            <person name="Gray M.W."/>
            <person name="Holland P.W.H."/>
            <person name="King N."/>
            <person name="Lang F.B.F."/>
            <person name="Roger A.J."/>
            <person name="Ruiz-Trillo I."/>
            <person name="Haas B."/>
            <person name="Nusbaum C."/>
            <person name="Birren B."/>
        </authorList>
    </citation>
    <scope>NUCLEOTIDE SEQUENCE [LARGE SCALE GENOMIC DNA]</scope>
    <source>
        <strain evidence="1 2">JP610</strain>
    </source>
</reference>
<feature type="non-terminal residue" evidence="1">
    <location>
        <position position="59"/>
    </location>
</feature>
<dbReference type="EMBL" id="KQ247990">
    <property type="protein sequence ID" value="KNC71859.1"/>
    <property type="molecule type" value="Genomic_DNA"/>
</dbReference>
<name>A0A0L0F5H2_9EUKA</name>
<dbReference type="PANTHER" id="PTHR48228:SF5">
    <property type="entry name" value="ALPHA-METHYLACYL-COA RACEMASE"/>
    <property type="match status" value="1"/>
</dbReference>
<dbReference type="RefSeq" id="XP_014145761.1">
    <property type="nucleotide sequence ID" value="XM_014290286.1"/>
</dbReference>
<dbReference type="AlphaFoldDB" id="A0A0L0F5H2"/>
<keyword evidence="2" id="KW-1185">Reference proteome</keyword>